<evidence type="ECO:0000256" key="2">
    <source>
        <dbReference type="ARBA" id="ARBA00022741"/>
    </source>
</evidence>
<evidence type="ECO:0000256" key="4">
    <source>
        <dbReference type="ARBA" id="ARBA00022917"/>
    </source>
</evidence>
<dbReference type="InterPro" id="IPR050203">
    <property type="entry name" value="Trp-tRNA_synthetase"/>
</dbReference>
<accession>A0A9D4A3F4</accession>
<protein>
    <submittedName>
        <fullName evidence="6">Uncharacterized protein</fullName>
    </submittedName>
</protein>
<keyword evidence="5" id="KW-0030">Aminoacyl-tRNA synthetase</keyword>
<dbReference type="SUPFAM" id="SSF52374">
    <property type="entry name" value="Nucleotidylyl transferase"/>
    <property type="match status" value="1"/>
</dbReference>
<dbReference type="GO" id="GO:0005524">
    <property type="term" value="F:ATP binding"/>
    <property type="evidence" value="ECO:0007669"/>
    <property type="project" value="UniProtKB-KW"/>
</dbReference>
<keyword evidence="3" id="KW-0067">ATP-binding</keyword>
<name>A0A9D4A3F4_9ROSI</name>
<dbReference type="OrthoDB" id="977678at2759"/>
<keyword evidence="2" id="KW-0547">Nucleotide-binding</keyword>
<keyword evidence="1" id="KW-0436">Ligase</keyword>
<proteinExistence type="predicted"/>
<evidence type="ECO:0000313" key="6">
    <source>
        <dbReference type="EMBL" id="KAH1083392.1"/>
    </source>
</evidence>
<evidence type="ECO:0000256" key="1">
    <source>
        <dbReference type="ARBA" id="ARBA00022598"/>
    </source>
</evidence>
<sequence>MAMEVRDSLEIAHTAEDFSKLYAGIAILWLHQSLNQPSVVYCFFFFASVFVQSHVRAHVELMWLLSSATPIGWLNRMIQFKEQSRKAVRF</sequence>
<dbReference type="PANTHER" id="PTHR43766">
    <property type="entry name" value="TRYPTOPHAN--TRNA LIGASE, MITOCHONDRIAL"/>
    <property type="match status" value="1"/>
</dbReference>
<dbReference type="Pfam" id="PF00579">
    <property type="entry name" value="tRNA-synt_1b"/>
    <property type="match status" value="1"/>
</dbReference>
<dbReference type="AlphaFoldDB" id="A0A9D4A3F4"/>
<dbReference type="EMBL" id="JAIQCV010000007">
    <property type="protein sequence ID" value="KAH1083392.1"/>
    <property type="molecule type" value="Genomic_DNA"/>
</dbReference>
<comment type="caution">
    <text evidence="6">The sequence shown here is derived from an EMBL/GenBank/DDBJ whole genome shotgun (WGS) entry which is preliminary data.</text>
</comment>
<gene>
    <name evidence="6" type="ORF">J1N35_023153</name>
</gene>
<evidence type="ECO:0000256" key="5">
    <source>
        <dbReference type="ARBA" id="ARBA00023146"/>
    </source>
</evidence>
<dbReference type="GO" id="GO:0005739">
    <property type="term" value="C:mitochondrion"/>
    <property type="evidence" value="ECO:0007669"/>
    <property type="project" value="TreeGrafter"/>
</dbReference>
<dbReference type="InterPro" id="IPR014729">
    <property type="entry name" value="Rossmann-like_a/b/a_fold"/>
</dbReference>
<dbReference type="InterPro" id="IPR002305">
    <property type="entry name" value="aa-tRNA-synth_Ic"/>
</dbReference>
<organism evidence="6 7">
    <name type="scientific">Gossypium stocksii</name>
    <dbReference type="NCBI Taxonomy" id="47602"/>
    <lineage>
        <taxon>Eukaryota</taxon>
        <taxon>Viridiplantae</taxon>
        <taxon>Streptophyta</taxon>
        <taxon>Embryophyta</taxon>
        <taxon>Tracheophyta</taxon>
        <taxon>Spermatophyta</taxon>
        <taxon>Magnoliopsida</taxon>
        <taxon>eudicotyledons</taxon>
        <taxon>Gunneridae</taxon>
        <taxon>Pentapetalae</taxon>
        <taxon>rosids</taxon>
        <taxon>malvids</taxon>
        <taxon>Malvales</taxon>
        <taxon>Malvaceae</taxon>
        <taxon>Malvoideae</taxon>
        <taxon>Gossypium</taxon>
    </lineage>
</organism>
<keyword evidence="7" id="KW-1185">Reference proteome</keyword>
<evidence type="ECO:0000313" key="7">
    <source>
        <dbReference type="Proteomes" id="UP000828251"/>
    </source>
</evidence>
<dbReference type="Gene3D" id="3.40.50.620">
    <property type="entry name" value="HUPs"/>
    <property type="match status" value="1"/>
</dbReference>
<keyword evidence="4" id="KW-0648">Protein biosynthesis</keyword>
<reference evidence="6 7" key="1">
    <citation type="journal article" date="2021" name="Plant Biotechnol. J.">
        <title>Multi-omics assisted identification of the key and species-specific regulatory components of drought-tolerant mechanisms in Gossypium stocksii.</title>
        <authorList>
            <person name="Yu D."/>
            <person name="Ke L."/>
            <person name="Zhang D."/>
            <person name="Wu Y."/>
            <person name="Sun Y."/>
            <person name="Mei J."/>
            <person name="Sun J."/>
            <person name="Sun Y."/>
        </authorList>
    </citation>
    <scope>NUCLEOTIDE SEQUENCE [LARGE SCALE GENOMIC DNA]</scope>
    <source>
        <strain evidence="7">cv. E1</strain>
        <tissue evidence="6">Leaf</tissue>
    </source>
</reference>
<dbReference type="Proteomes" id="UP000828251">
    <property type="component" value="Unassembled WGS sequence"/>
</dbReference>
<dbReference type="GO" id="GO:0004830">
    <property type="term" value="F:tryptophan-tRNA ligase activity"/>
    <property type="evidence" value="ECO:0007669"/>
    <property type="project" value="TreeGrafter"/>
</dbReference>
<dbReference type="GO" id="GO:0006436">
    <property type="term" value="P:tryptophanyl-tRNA aminoacylation"/>
    <property type="evidence" value="ECO:0007669"/>
    <property type="project" value="TreeGrafter"/>
</dbReference>
<dbReference type="GO" id="GO:0009507">
    <property type="term" value="C:chloroplast"/>
    <property type="evidence" value="ECO:0007669"/>
    <property type="project" value="TreeGrafter"/>
</dbReference>
<evidence type="ECO:0000256" key="3">
    <source>
        <dbReference type="ARBA" id="ARBA00022840"/>
    </source>
</evidence>
<dbReference type="PANTHER" id="PTHR43766:SF1">
    <property type="entry name" value="TRYPTOPHAN--TRNA LIGASE, MITOCHONDRIAL"/>
    <property type="match status" value="1"/>
</dbReference>